<reference evidence="1" key="1">
    <citation type="submission" date="2014-11" db="EMBL/GenBank/DDBJ databases">
        <authorList>
            <person name="Amaro Gonzalez C."/>
        </authorList>
    </citation>
    <scope>NUCLEOTIDE SEQUENCE</scope>
</reference>
<protein>
    <submittedName>
        <fullName evidence="1">Uncharacterized protein</fullName>
    </submittedName>
</protein>
<dbReference type="AlphaFoldDB" id="A0A0E9RBS9"/>
<sequence>MDANVNASISKKLCKFLWIRVSVKCL</sequence>
<proteinExistence type="predicted"/>
<organism evidence="1">
    <name type="scientific">Anguilla anguilla</name>
    <name type="common">European freshwater eel</name>
    <name type="synonym">Muraena anguilla</name>
    <dbReference type="NCBI Taxonomy" id="7936"/>
    <lineage>
        <taxon>Eukaryota</taxon>
        <taxon>Metazoa</taxon>
        <taxon>Chordata</taxon>
        <taxon>Craniata</taxon>
        <taxon>Vertebrata</taxon>
        <taxon>Euteleostomi</taxon>
        <taxon>Actinopterygii</taxon>
        <taxon>Neopterygii</taxon>
        <taxon>Teleostei</taxon>
        <taxon>Anguilliformes</taxon>
        <taxon>Anguillidae</taxon>
        <taxon>Anguilla</taxon>
    </lineage>
</organism>
<name>A0A0E9RBS9_ANGAN</name>
<dbReference type="EMBL" id="GBXM01082350">
    <property type="protein sequence ID" value="JAH26227.1"/>
    <property type="molecule type" value="Transcribed_RNA"/>
</dbReference>
<reference evidence="1" key="2">
    <citation type="journal article" date="2015" name="Fish Shellfish Immunol.">
        <title>Early steps in the European eel (Anguilla anguilla)-Vibrio vulnificus interaction in the gills: Role of the RtxA13 toxin.</title>
        <authorList>
            <person name="Callol A."/>
            <person name="Pajuelo D."/>
            <person name="Ebbesson L."/>
            <person name="Teles M."/>
            <person name="MacKenzie S."/>
            <person name="Amaro C."/>
        </authorList>
    </citation>
    <scope>NUCLEOTIDE SEQUENCE</scope>
</reference>
<evidence type="ECO:0000313" key="1">
    <source>
        <dbReference type="EMBL" id="JAH26227.1"/>
    </source>
</evidence>
<accession>A0A0E9RBS9</accession>